<evidence type="ECO:0000313" key="3">
    <source>
        <dbReference type="Proteomes" id="UP000241769"/>
    </source>
</evidence>
<name>A0A2P6NKD2_9EUKA</name>
<evidence type="ECO:0000256" key="1">
    <source>
        <dbReference type="SAM" id="Phobius"/>
    </source>
</evidence>
<keyword evidence="1" id="KW-0812">Transmembrane</keyword>
<comment type="caution">
    <text evidence="2">The sequence shown here is derived from an EMBL/GenBank/DDBJ whole genome shotgun (WGS) entry which is preliminary data.</text>
</comment>
<dbReference type="EMBL" id="MDYQ01000063">
    <property type="protein sequence ID" value="PRP84408.1"/>
    <property type="molecule type" value="Genomic_DNA"/>
</dbReference>
<dbReference type="Proteomes" id="UP000241769">
    <property type="component" value="Unassembled WGS sequence"/>
</dbReference>
<organism evidence="2 3">
    <name type="scientific">Planoprotostelium fungivorum</name>
    <dbReference type="NCBI Taxonomy" id="1890364"/>
    <lineage>
        <taxon>Eukaryota</taxon>
        <taxon>Amoebozoa</taxon>
        <taxon>Evosea</taxon>
        <taxon>Variosea</taxon>
        <taxon>Cavosteliida</taxon>
        <taxon>Cavosteliaceae</taxon>
        <taxon>Planoprotostelium</taxon>
    </lineage>
</organism>
<dbReference type="InParanoid" id="A0A2P6NKD2"/>
<keyword evidence="1" id="KW-1133">Transmembrane helix</keyword>
<reference evidence="2 3" key="1">
    <citation type="journal article" date="2018" name="Genome Biol. Evol.">
        <title>Multiple Roots of Fruiting Body Formation in Amoebozoa.</title>
        <authorList>
            <person name="Hillmann F."/>
            <person name="Forbes G."/>
            <person name="Novohradska S."/>
            <person name="Ferling I."/>
            <person name="Riege K."/>
            <person name="Groth M."/>
            <person name="Westermann M."/>
            <person name="Marz M."/>
            <person name="Spaller T."/>
            <person name="Winckler T."/>
            <person name="Schaap P."/>
            <person name="Glockner G."/>
        </authorList>
    </citation>
    <scope>NUCLEOTIDE SEQUENCE [LARGE SCALE GENOMIC DNA]</scope>
    <source>
        <strain evidence="2 3">Jena</strain>
    </source>
</reference>
<feature type="transmembrane region" description="Helical" evidence="1">
    <location>
        <begin position="678"/>
        <end position="698"/>
    </location>
</feature>
<protein>
    <submittedName>
        <fullName evidence="2">Uncharacterized protein</fullName>
    </submittedName>
</protein>
<keyword evidence="1" id="KW-0472">Membrane</keyword>
<sequence>MRRHELVHFLPNFCLSVIGLNEPASPRCLKDRGTLNLKTRRVIDSVGAFLRATEPTESRRFRIGSGHPIDSMWRKTLLIAVCVYIAFASPSTSCRLRECNGGNINNYHRLLSRDGEVYRRIHIFPDLYIISHVVSSTLKAKTIHVQSSYLVLSSNASLLLPSMTVQDSTIDFTSYRGHFNVTNSFSLSNSTLHTNESILVSFKRVNITDITLHGQWTFDCYRSTSCYLQQATADSLTLMGLWRELDHISSENFTSSGTIFLSERPSSWNVSILNVKDVIYQHGGRIDLPSHANITLQRLILYNISSNYTGDFVALSGGTIRDQVDVIMPQCSCGGFTSQWEGPDLHVRYAPKPPRFSYLYADEEDTPLTLVLDDYPCQICIPPSNFTLQLVDGEYSGKIIPFNLNSKTVTVGLTIDDLCEVRNVSILFTIQWLTGGSYSSVRHVNLLPRDLALGNTFPWLRFDDPHNWMGFNDSLGNVTYMWNSQYFHNRSVCSSQPTGFIFQYGRSYDGGVSVGISEGRFEFPSPKPTSCYSPVTPANVAVSYVKGDVAFHTPFVSPTKGLLPVRVHTPHESLNFKEGTSVFSPNTNFSVDYSPVSCDCSLGNSSQLKTSLALYMIDKDTNQVLSFRLDNYDRASIPYGNYRVWATGICYYSRLDIAVGSTIRMKDVSLESPPDRTWVIAVAVLVPIVVLGVVAYLVSRLWRSRRRKTKTYHNTLDEGERNF</sequence>
<dbReference type="AlphaFoldDB" id="A0A2P6NKD2"/>
<evidence type="ECO:0000313" key="2">
    <source>
        <dbReference type="EMBL" id="PRP84408.1"/>
    </source>
</evidence>
<gene>
    <name evidence="2" type="ORF">PROFUN_08088</name>
</gene>
<proteinExistence type="predicted"/>
<keyword evidence="3" id="KW-1185">Reference proteome</keyword>
<accession>A0A2P6NKD2</accession>